<evidence type="ECO:0000256" key="9">
    <source>
        <dbReference type="SAM" id="Phobius"/>
    </source>
</evidence>
<keyword evidence="7" id="KW-0067">ATP-binding</keyword>
<name>A0ABV8JYY7_9BACL</name>
<dbReference type="Gene3D" id="3.30.565.10">
    <property type="entry name" value="Histidine kinase-like ATPase, C-terminal domain"/>
    <property type="match status" value="1"/>
</dbReference>
<accession>A0ABV8JYY7</accession>
<dbReference type="SUPFAM" id="SSF55874">
    <property type="entry name" value="ATPase domain of HSP90 chaperone/DNA topoisomerase II/histidine kinase"/>
    <property type="match status" value="1"/>
</dbReference>
<evidence type="ECO:0000313" key="11">
    <source>
        <dbReference type="EMBL" id="MFC4098986.1"/>
    </source>
</evidence>
<proteinExistence type="predicted"/>
<protein>
    <recommendedName>
        <fullName evidence="2">histidine kinase</fullName>
        <ecNumber evidence="2">2.7.13.3</ecNumber>
    </recommendedName>
</protein>
<evidence type="ECO:0000259" key="10">
    <source>
        <dbReference type="Pfam" id="PF07730"/>
    </source>
</evidence>
<feature type="transmembrane region" description="Helical" evidence="9">
    <location>
        <begin position="97"/>
        <end position="114"/>
    </location>
</feature>
<dbReference type="InterPro" id="IPR050482">
    <property type="entry name" value="Sensor_HK_TwoCompSys"/>
</dbReference>
<evidence type="ECO:0000256" key="4">
    <source>
        <dbReference type="ARBA" id="ARBA00022679"/>
    </source>
</evidence>
<dbReference type="InterPro" id="IPR011712">
    <property type="entry name" value="Sig_transdc_His_kin_sub3_dim/P"/>
</dbReference>
<evidence type="ECO:0000256" key="8">
    <source>
        <dbReference type="ARBA" id="ARBA00023012"/>
    </source>
</evidence>
<comment type="caution">
    <text evidence="11">The sequence shown here is derived from an EMBL/GenBank/DDBJ whole genome shotgun (WGS) entry which is preliminary data.</text>
</comment>
<dbReference type="EC" id="2.7.13.3" evidence="2"/>
<sequence length="408" mass="46224">MIQPVEQAQKVPLAWKLAFGLKLAFDFALSGAFYFEQSMALFWKLSLVVLLLLLFLGMNGFYLRGKNRRRWLLHVLLLDFLVSAACGYGYMSGDFPNHLFLGITALAILLFVPSTRMLVSACVLLLIVYLVTMGSIDWYVYGQLHTASYVVSCSFILFAGIVSAIIQHYQRARDEAKQLYAQLMHSHEQLREYARQTEEWAATRERVRIARDIHDTVGHKLTSLLVQMQLARKLDERDPVRSRQIYRECEDLIKSSLQEVRLSVRAIRDEPAGNDSLPDSLGKLCAEFAKFTGVQTDFEVQGTPVALPRNLQLTAYRIVQEALTNAQKHGGATHARVTLAYSAHDFSLRIRNDGAIPDELTPGFGLVGLQERTKEWHGEMRFDFDRNNGFAVEGVFPYAAAERERAAQ</sequence>
<dbReference type="Gene3D" id="1.20.5.1930">
    <property type="match status" value="1"/>
</dbReference>
<keyword evidence="8" id="KW-0902">Two-component regulatory system</keyword>
<keyword evidence="3" id="KW-0597">Phosphoprotein</keyword>
<evidence type="ECO:0000256" key="5">
    <source>
        <dbReference type="ARBA" id="ARBA00022741"/>
    </source>
</evidence>
<feature type="transmembrane region" description="Helical" evidence="9">
    <location>
        <begin position="41"/>
        <end position="62"/>
    </location>
</feature>
<dbReference type="PANTHER" id="PTHR24421">
    <property type="entry name" value="NITRATE/NITRITE SENSOR PROTEIN NARX-RELATED"/>
    <property type="match status" value="1"/>
</dbReference>
<keyword evidence="9" id="KW-1133">Transmembrane helix</keyword>
<reference evidence="12" key="1">
    <citation type="journal article" date="2019" name="Int. J. Syst. Evol. Microbiol.">
        <title>The Global Catalogue of Microorganisms (GCM) 10K type strain sequencing project: providing services to taxonomists for standard genome sequencing and annotation.</title>
        <authorList>
            <consortium name="The Broad Institute Genomics Platform"/>
            <consortium name="The Broad Institute Genome Sequencing Center for Infectious Disease"/>
            <person name="Wu L."/>
            <person name="Ma J."/>
        </authorList>
    </citation>
    <scope>NUCLEOTIDE SEQUENCE [LARGE SCALE GENOMIC DNA]</scope>
    <source>
        <strain evidence="12">IBRC-M 10987</strain>
    </source>
</reference>
<dbReference type="RefSeq" id="WP_377717678.1">
    <property type="nucleotide sequence ID" value="NZ_JBHSAM010000014.1"/>
</dbReference>
<keyword evidence="6 11" id="KW-0418">Kinase</keyword>
<evidence type="ECO:0000256" key="3">
    <source>
        <dbReference type="ARBA" id="ARBA00022553"/>
    </source>
</evidence>
<keyword evidence="9" id="KW-0812">Transmembrane</keyword>
<comment type="catalytic activity">
    <reaction evidence="1">
        <text>ATP + protein L-histidine = ADP + protein N-phospho-L-histidine.</text>
        <dbReference type="EC" id="2.7.13.3"/>
    </reaction>
</comment>
<dbReference type="EMBL" id="JBHSAM010000014">
    <property type="protein sequence ID" value="MFC4098986.1"/>
    <property type="molecule type" value="Genomic_DNA"/>
</dbReference>
<dbReference type="CDD" id="cd16917">
    <property type="entry name" value="HATPase_UhpB-NarQ-NarX-like"/>
    <property type="match status" value="1"/>
</dbReference>
<dbReference type="InterPro" id="IPR036890">
    <property type="entry name" value="HATPase_C_sf"/>
</dbReference>
<feature type="transmembrane region" description="Helical" evidence="9">
    <location>
        <begin position="121"/>
        <end position="141"/>
    </location>
</feature>
<evidence type="ECO:0000313" key="12">
    <source>
        <dbReference type="Proteomes" id="UP001595715"/>
    </source>
</evidence>
<feature type="transmembrane region" description="Helical" evidence="9">
    <location>
        <begin position="147"/>
        <end position="166"/>
    </location>
</feature>
<keyword evidence="9" id="KW-0472">Membrane</keyword>
<keyword evidence="12" id="KW-1185">Reference proteome</keyword>
<keyword evidence="5" id="KW-0547">Nucleotide-binding</keyword>
<organism evidence="11 12">
    <name type="scientific">Paenibacillus xanthanilyticus</name>
    <dbReference type="NCBI Taxonomy" id="1783531"/>
    <lineage>
        <taxon>Bacteria</taxon>
        <taxon>Bacillati</taxon>
        <taxon>Bacillota</taxon>
        <taxon>Bacilli</taxon>
        <taxon>Bacillales</taxon>
        <taxon>Paenibacillaceae</taxon>
        <taxon>Paenibacillus</taxon>
    </lineage>
</organism>
<gene>
    <name evidence="11" type="ORF">ACFOZ8_04875</name>
</gene>
<dbReference type="PANTHER" id="PTHR24421:SF10">
    <property type="entry name" value="NITRATE_NITRITE SENSOR PROTEIN NARQ"/>
    <property type="match status" value="1"/>
</dbReference>
<dbReference type="GO" id="GO:0016301">
    <property type="term" value="F:kinase activity"/>
    <property type="evidence" value="ECO:0007669"/>
    <property type="project" value="UniProtKB-KW"/>
</dbReference>
<keyword evidence="4" id="KW-0808">Transferase</keyword>
<dbReference type="Pfam" id="PF07730">
    <property type="entry name" value="HisKA_3"/>
    <property type="match status" value="1"/>
</dbReference>
<evidence type="ECO:0000256" key="7">
    <source>
        <dbReference type="ARBA" id="ARBA00022840"/>
    </source>
</evidence>
<evidence type="ECO:0000256" key="6">
    <source>
        <dbReference type="ARBA" id="ARBA00022777"/>
    </source>
</evidence>
<feature type="domain" description="Signal transduction histidine kinase subgroup 3 dimerisation and phosphoacceptor" evidence="10">
    <location>
        <begin position="205"/>
        <end position="269"/>
    </location>
</feature>
<evidence type="ECO:0000256" key="2">
    <source>
        <dbReference type="ARBA" id="ARBA00012438"/>
    </source>
</evidence>
<feature type="transmembrane region" description="Helical" evidence="9">
    <location>
        <begin position="12"/>
        <end position="35"/>
    </location>
</feature>
<dbReference type="Proteomes" id="UP001595715">
    <property type="component" value="Unassembled WGS sequence"/>
</dbReference>
<feature type="transmembrane region" description="Helical" evidence="9">
    <location>
        <begin position="71"/>
        <end position="91"/>
    </location>
</feature>
<evidence type="ECO:0000256" key="1">
    <source>
        <dbReference type="ARBA" id="ARBA00000085"/>
    </source>
</evidence>